<evidence type="ECO:0000313" key="2">
    <source>
        <dbReference type="EMBL" id="CAL1262085.1"/>
    </source>
</evidence>
<name>A0AAV1YT22_9ARAC</name>
<comment type="caution">
    <text evidence="2">The sequence shown here is derived from an EMBL/GenBank/DDBJ whole genome shotgun (WGS) entry which is preliminary data.</text>
</comment>
<protein>
    <submittedName>
        <fullName evidence="2">Uncharacterized protein</fullName>
    </submittedName>
</protein>
<feature type="region of interest" description="Disordered" evidence="1">
    <location>
        <begin position="14"/>
        <end position="43"/>
    </location>
</feature>
<keyword evidence="3" id="KW-1185">Reference proteome</keyword>
<evidence type="ECO:0000313" key="3">
    <source>
        <dbReference type="Proteomes" id="UP001497382"/>
    </source>
</evidence>
<accession>A0AAV1YT22</accession>
<reference evidence="2 3" key="1">
    <citation type="submission" date="2024-04" db="EMBL/GenBank/DDBJ databases">
        <authorList>
            <person name="Rising A."/>
            <person name="Reimegard J."/>
            <person name="Sonavane S."/>
            <person name="Akerstrom W."/>
            <person name="Nylinder S."/>
            <person name="Hedman E."/>
            <person name="Kallberg Y."/>
        </authorList>
    </citation>
    <scope>NUCLEOTIDE SEQUENCE [LARGE SCALE GENOMIC DNA]</scope>
</reference>
<organism evidence="2 3">
    <name type="scientific">Larinioides sclopetarius</name>
    <dbReference type="NCBI Taxonomy" id="280406"/>
    <lineage>
        <taxon>Eukaryota</taxon>
        <taxon>Metazoa</taxon>
        <taxon>Ecdysozoa</taxon>
        <taxon>Arthropoda</taxon>
        <taxon>Chelicerata</taxon>
        <taxon>Arachnida</taxon>
        <taxon>Araneae</taxon>
        <taxon>Araneomorphae</taxon>
        <taxon>Entelegynae</taxon>
        <taxon>Araneoidea</taxon>
        <taxon>Araneidae</taxon>
        <taxon>Larinioides</taxon>
    </lineage>
</organism>
<dbReference type="EMBL" id="CAXIEN010000004">
    <property type="protein sequence ID" value="CAL1262085.1"/>
    <property type="molecule type" value="Genomic_DNA"/>
</dbReference>
<gene>
    <name evidence="2" type="ORF">LARSCL_LOCUS778</name>
</gene>
<proteinExistence type="predicted"/>
<evidence type="ECO:0000256" key="1">
    <source>
        <dbReference type="SAM" id="MobiDB-lite"/>
    </source>
</evidence>
<sequence>MVILSSISGRLKLPRDLTTPRQPVPRIPMEAQTPHPFSGITPHHPFCDPPGDRLWDSVYSEKLRKKKEKEMCWLFKAEES</sequence>
<dbReference type="AlphaFoldDB" id="A0AAV1YT22"/>
<dbReference type="Proteomes" id="UP001497382">
    <property type="component" value="Unassembled WGS sequence"/>
</dbReference>